<feature type="region of interest" description="Disordered" evidence="1">
    <location>
        <begin position="1"/>
        <end position="21"/>
    </location>
</feature>
<evidence type="ECO:0000313" key="3">
    <source>
        <dbReference type="Proteomes" id="UP000070328"/>
    </source>
</evidence>
<name>A0A135T0Q6_9PEZI</name>
<evidence type="ECO:0000256" key="1">
    <source>
        <dbReference type="SAM" id="MobiDB-lite"/>
    </source>
</evidence>
<gene>
    <name evidence="2" type="ORF">CSIM01_06976</name>
</gene>
<organism evidence="2 3">
    <name type="scientific">Colletotrichum simmondsii</name>
    <dbReference type="NCBI Taxonomy" id="703756"/>
    <lineage>
        <taxon>Eukaryota</taxon>
        <taxon>Fungi</taxon>
        <taxon>Dikarya</taxon>
        <taxon>Ascomycota</taxon>
        <taxon>Pezizomycotina</taxon>
        <taxon>Sordariomycetes</taxon>
        <taxon>Hypocreomycetidae</taxon>
        <taxon>Glomerellales</taxon>
        <taxon>Glomerellaceae</taxon>
        <taxon>Colletotrichum</taxon>
        <taxon>Colletotrichum acutatum species complex</taxon>
    </lineage>
</organism>
<proteinExistence type="predicted"/>
<feature type="compositionally biased region" description="Basic and acidic residues" evidence="1">
    <location>
        <begin position="7"/>
        <end position="17"/>
    </location>
</feature>
<sequence>MPFSESYVHKRDGEGCKPGKQNILSSKTAELSVSRNICLMAETRRVEVQQYLLRDPRLPQREVAKAAAPGADAGQKAGPGRGSEVGLSHQATLFPSAPVQPHSIATTQRELSFSFGIEGELSFEKTDDVTAADLDGERQEPVLVFWSRMMRWSPKAFSLSPGFWVLMITAAFNPGAAATATPYAQHNSDHHQA</sequence>
<reference evidence="2 3" key="1">
    <citation type="submission" date="2014-02" db="EMBL/GenBank/DDBJ databases">
        <title>The genome sequence of Colletotrichum simmondsii CBS122122.</title>
        <authorList>
            <person name="Baroncelli R."/>
            <person name="Thon M.R."/>
        </authorList>
    </citation>
    <scope>NUCLEOTIDE SEQUENCE [LARGE SCALE GENOMIC DNA]</scope>
    <source>
        <strain evidence="2 3">CBS122122</strain>
    </source>
</reference>
<accession>A0A135T0Q6</accession>
<feature type="region of interest" description="Disordered" evidence="1">
    <location>
        <begin position="62"/>
        <end position="85"/>
    </location>
</feature>
<dbReference type="Proteomes" id="UP000070328">
    <property type="component" value="Unassembled WGS sequence"/>
</dbReference>
<protein>
    <submittedName>
        <fullName evidence="2">Uncharacterized protein</fullName>
    </submittedName>
</protein>
<evidence type="ECO:0000313" key="2">
    <source>
        <dbReference type="EMBL" id="KXH41722.1"/>
    </source>
</evidence>
<feature type="compositionally biased region" description="Low complexity" evidence="1">
    <location>
        <begin position="65"/>
        <end position="76"/>
    </location>
</feature>
<keyword evidence="3" id="KW-1185">Reference proteome</keyword>
<comment type="caution">
    <text evidence="2">The sequence shown here is derived from an EMBL/GenBank/DDBJ whole genome shotgun (WGS) entry which is preliminary data.</text>
</comment>
<dbReference type="AlphaFoldDB" id="A0A135T0Q6"/>
<dbReference type="EMBL" id="JFBX01000327">
    <property type="protein sequence ID" value="KXH41722.1"/>
    <property type="molecule type" value="Genomic_DNA"/>
</dbReference>